<evidence type="ECO:0000313" key="2">
    <source>
        <dbReference type="Proteomes" id="UP000887013"/>
    </source>
</evidence>
<comment type="caution">
    <text evidence="1">The sequence shown here is derived from an EMBL/GenBank/DDBJ whole genome shotgun (WGS) entry which is preliminary data.</text>
</comment>
<protein>
    <submittedName>
        <fullName evidence="1">Uncharacterized protein</fullName>
    </submittedName>
</protein>
<name>A0A8X6TY72_NEPPI</name>
<keyword evidence="2" id="KW-1185">Reference proteome</keyword>
<reference evidence="1" key="1">
    <citation type="submission" date="2020-08" db="EMBL/GenBank/DDBJ databases">
        <title>Multicomponent nature underlies the extraordinary mechanical properties of spider dragline silk.</title>
        <authorList>
            <person name="Kono N."/>
            <person name="Nakamura H."/>
            <person name="Mori M."/>
            <person name="Yoshida Y."/>
            <person name="Ohtoshi R."/>
            <person name="Malay A.D."/>
            <person name="Moran D.A.P."/>
            <person name="Tomita M."/>
            <person name="Numata K."/>
            <person name="Arakawa K."/>
        </authorList>
    </citation>
    <scope>NUCLEOTIDE SEQUENCE</scope>
</reference>
<dbReference type="EMBL" id="BMAW01116235">
    <property type="protein sequence ID" value="GFT69803.1"/>
    <property type="molecule type" value="Genomic_DNA"/>
</dbReference>
<gene>
    <name evidence="1" type="ORF">NPIL_664061</name>
</gene>
<organism evidence="1 2">
    <name type="scientific">Nephila pilipes</name>
    <name type="common">Giant wood spider</name>
    <name type="synonym">Nephila maculata</name>
    <dbReference type="NCBI Taxonomy" id="299642"/>
    <lineage>
        <taxon>Eukaryota</taxon>
        <taxon>Metazoa</taxon>
        <taxon>Ecdysozoa</taxon>
        <taxon>Arthropoda</taxon>
        <taxon>Chelicerata</taxon>
        <taxon>Arachnida</taxon>
        <taxon>Araneae</taxon>
        <taxon>Araneomorphae</taxon>
        <taxon>Entelegynae</taxon>
        <taxon>Araneoidea</taxon>
        <taxon>Nephilidae</taxon>
        <taxon>Nephila</taxon>
    </lineage>
</organism>
<proteinExistence type="predicted"/>
<dbReference type="AlphaFoldDB" id="A0A8X6TY72"/>
<feature type="non-terminal residue" evidence="1">
    <location>
        <position position="1"/>
    </location>
</feature>
<sequence length="242" mass="29284">MELIHFITESINYVEEIENELLITITHKRIYKEEEKKRQVELYVWRHNDMDLELEKLKLKYERNTCHHNEKSEEITTSKPRITFDDLTTKSDNYEIVRSGTKERVSFQTENWRKPTGFSQNPIQISNKKQKERWRQAELITQERYGKEQEITFDDSLVQKAIHNSNPRDGQAALKRKNINCEGKKEQQKIKWKQRYNRNNSRNVLKFRGEAIVRRDLEAIGQFIWLFKNSERTDLQRKGKKR</sequence>
<dbReference type="Proteomes" id="UP000887013">
    <property type="component" value="Unassembled WGS sequence"/>
</dbReference>
<accession>A0A8X6TY72</accession>
<evidence type="ECO:0000313" key="1">
    <source>
        <dbReference type="EMBL" id="GFT69803.1"/>
    </source>
</evidence>